<evidence type="ECO:0000256" key="3">
    <source>
        <dbReference type="ARBA" id="ARBA00041533"/>
    </source>
</evidence>
<feature type="chain" id="PRO_5042954799" description="DnaJ homolog subfamily B member 9" evidence="7">
    <location>
        <begin position="21"/>
        <end position="228"/>
    </location>
</feature>
<gene>
    <name evidence="9" type="ORF">R5R35_002431</name>
</gene>
<evidence type="ECO:0000256" key="6">
    <source>
        <dbReference type="SAM" id="MobiDB-lite"/>
    </source>
</evidence>
<comment type="caution">
    <text evidence="9">The sequence shown here is derived from an EMBL/GenBank/DDBJ whole genome shotgun (WGS) entry which is preliminary data.</text>
</comment>
<dbReference type="PANTHER" id="PTHR44360:SF1">
    <property type="entry name" value="DNAJ HOMOLOG SUBFAMILY B MEMBER 9"/>
    <property type="match status" value="1"/>
</dbReference>
<dbReference type="InterPro" id="IPR018253">
    <property type="entry name" value="DnaJ_domain_CS"/>
</dbReference>
<dbReference type="PROSITE" id="PS00636">
    <property type="entry name" value="DNAJ_1"/>
    <property type="match status" value="1"/>
</dbReference>
<name>A0AAN9V7J6_9ORTH</name>
<dbReference type="GO" id="GO:0005783">
    <property type="term" value="C:endoplasmic reticulum"/>
    <property type="evidence" value="ECO:0007669"/>
    <property type="project" value="TreeGrafter"/>
</dbReference>
<dbReference type="CDD" id="cd06257">
    <property type="entry name" value="DnaJ"/>
    <property type="match status" value="1"/>
</dbReference>
<dbReference type="AlphaFoldDB" id="A0AAN9V7J6"/>
<dbReference type="EMBL" id="JAZDUA010000487">
    <property type="protein sequence ID" value="KAK7791942.1"/>
    <property type="molecule type" value="Genomic_DNA"/>
</dbReference>
<dbReference type="Pfam" id="PF00226">
    <property type="entry name" value="DnaJ"/>
    <property type="match status" value="1"/>
</dbReference>
<dbReference type="SMART" id="SM00271">
    <property type="entry name" value="DnaJ"/>
    <property type="match status" value="1"/>
</dbReference>
<dbReference type="PANTHER" id="PTHR44360">
    <property type="entry name" value="DNAJ HOMOLOG SUBFAMILY B MEMBER 9"/>
    <property type="match status" value="1"/>
</dbReference>
<dbReference type="Gene3D" id="1.10.287.110">
    <property type="entry name" value="DnaJ domain"/>
    <property type="match status" value="1"/>
</dbReference>
<evidence type="ECO:0000256" key="2">
    <source>
        <dbReference type="ARBA" id="ARBA00040158"/>
    </source>
</evidence>
<sequence>MKQATIVIWLLLLLACILDAKEDDYYKLLGVSRNASEREIKKAFRKLAVKYHPDKNKEKGAEEKFQELAQAYEVLSDPEKRKKYDQFGKAAFSQNGGSGSGGANPFHFNFDDLFRHANEEFGGHTFHFPGFDHGQYRQQGHNFFNLEDFYEEDDGFANHGYEMPHGFGDGSSFFGTHFGHAHAHAHAQAQTHSYGNTHEHRSQQSRGRSCHTVTQRVGNMVTTYTQCS</sequence>
<organism evidence="9 10">
    <name type="scientific">Gryllus longicercus</name>
    <dbReference type="NCBI Taxonomy" id="2509291"/>
    <lineage>
        <taxon>Eukaryota</taxon>
        <taxon>Metazoa</taxon>
        <taxon>Ecdysozoa</taxon>
        <taxon>Arthropoda</taxon>
        <taxon>Hexapoda</taxon>
        <taxon>Insecta</taxon>
        <taxon>Pterygota</taxon>
        <taxon>Neoptera</taxon>
        <taxon>Polyneoptera</taxon>
        <taxon>Orthoptera</taxon>
        <taxon>Ensifera</taxon>
        <taxon>Gryllidea</taxon>
        <taxon>Grylloidea</taxon>
        <taxon>Gryllidae</taxon>
        <taxon>Gryllinae</taxon>
        <taxon>Gryllus</taxon>
    </lineage>
</organism>
<comment type="function">
    <text evidence="4">Co-chaperone for Hsp70 protein HSPA5/BiP that acts as a key repressor of the ERN1/IRE1-mediated unfolded protein response (UPR). J domain-containing co-chaperones stimulate the ATPase activity of Hsp70 proteins and are required for efficient substrate recognition by Hsp70 proteins. In the unstressed endoplasmic reticulum, interacts with the luminal region of ERN1/IRE1 and selectively recruits HSPA5/BiP: HSPA5/BiP disrupts the dimerization of the active ERN1/IRE1 luminal region, thereby inactivating ERN1/IRE1. Also involved in endoplasmic reticulum-associated degradation (ERAD) of misfolded proteins. Required for survival of B-cell progenitors and normal antibody production.</text>
</comment>
<evidence type="ECO:0000256" key="7">
    <source>
        <dbReference type="SAM" id="SignalP"/>
    </source>
</evidence>
<keyword evidence="7" id="KW-0732">Signal</keyword>
<dbReference type="InterPro" id="IPR051948">
    <property type="entry name" value="Hsp70_co-chaperone_J-domain"/>
</dbReference>
<evidence type="ECO:0000259" key="8">
    <source>
        <dbReference type="PROSITE" id="PS50076"/>
    </source>
</evidence>
<keyword evidence="10" id="KW-1185">Reference proteome</keyword>
<feature type="signal peptide" evidence="7">
    <location>
        <begin position="1"/>
        <end position="20"/>
    </location>
</feature>
<evidence type="ECO:0000313" key="10">
    <source>
        <dbReference type="Proteomes" id="UP001378592"/>
    </source>
</evidence>
<protein>
    <recommendedName>
        <fullName evidence="2">DnaJ homolog subfamily B member 9</fullName>
    </recommendedName>
    <alternativeName>
        <fullName evidence="3">Endoplasmic reticulum DNA J domain-containing protein 4</fullName>
    </alternativeName>
</protein>
<evidence type="ECO:0000256" key="1">
    <source>
        <dbReference type="ARBA" id="ARBA00023186"/>
    </source>
</evidence>
<dbReference type="PRINTS" id="PR00625">
    <property type="entry name" value="JDOMAIN"/>
</dbReference>
<dbReference type="InterPro" id="IPR001623">
    <property type="entry name" value="DnaJ_domain"/>
</dbReference>
<evidence type="ECO:0000313" key="9">
    <source>
        <dbReference type="EMBL" id="KAK7791942.1"/>
    </source>
</evidence>
<keyword evidence="1" id="KW-0143">Chaperone</keyword>
<proteinExistence type="predicted"/>
<feature type="compositionally biased region" description="Polar residues" evidence="6">
    <location>
        <begin position="204"/>
        <end position="213"/>
    </location>
</feature>
<comment type="subunit">
    <text evidence="5">Interacts with HSPA5/BiP; interaction is direct. Interacts with ERN1/IRE1 (via the luminal region). Interacts with DERL1.</text>
</comment>
<dbReference type="FunFam" id="1.10.287.110:FF:000034">
    <property type="entry name" value="Chaperone protein DnaJ"/>
    <property type="match status" value="1"/>
</dbReference>
<dbReference type="InterPro" id="IPR036869">
    <property type="entry name" value="J_dom_sf"/>
</dbReference>
<dbReference type="GO" id="GO:0051787">
    <property type="term" value="F:misfolded protein binding"/>
    <property type="evidence" value="ECO:0007669"/>
    <property type="project" value="TreeGrafter"/>
</dbReference>
<feature type="domain" description="J" evidence="8">
    <location>
        <begin position="24"/>
        <end position="88"/>
    </location>
</feature>
<dbReference type="SUPFAM" id="SSF46565">
    <property type="entry name" value="Chaperone J-domain"/>
    <property type="match status" value="1"/>
</dbReference>
<evidence type="ECO:0000256" key="4">
    <source>
        <dbReference type="ARBA" id="ARBA00045428"/>
    </source>
</evidence>
<dbReference type="GO" id="GO:0051087">
    <property type="term" value="F:protein-folding chaperone binding"/>
    <property type="evidence" value="ECO:0007669"/>
    <property type="project" value="TreeGrafter"/>
</dbReference>
<dbReference type="PROSITE" id="PS50076">
    <property type="entry name" value="DNAJ_2"/>
    <property type="match status" value="1"/>
</dbReference>
<dbReference type="PROSITE" id="PS51257">
    <property type="entry name" value="PROKAR_LIPOPROTEIN"/>
    <property type="match status" value="1"/>
</dbReference>
<reference evidence="9 10" key="1">
    <citation type="submission" date="2024-03" db="EMBL/GenBank/DDBJ databases">
        <title>The genome assembly and annotation of the cricket Gryllus longicercus Weissman &amp; Gray.</title>
        <authorList>
            <person name="Szrajer S."/>
            <person name="Gray D."/>
            <person name="Ylla G."/>
        </authorList>
    </citation>
    <scope>NUCLEOTIDE SEQUENCE [LARGE SCALE GENOMIC DNA]</scope>
    <source>
        <strain evidence="9">DAG 2021-001</strain>
        <tissue evidence="9">Whole body minus gut</tissue>
    </source>
</reference>
<dbReference type="Proteomes" id="UP001378592">
    <property type="component" value="Unassembled WGS sequence"/>
</dbReference>
<dbReference type="GO" id="GO:0036503">
    <property type="term" value="P:ERAD pathway"/>
    <property type="evidence" value="ECO:0007669"/>
    <property type="project" value="TreeGrafter"/>
</dbReference>
<evidence type="ECO:0000256" key="5">
    <source>
        <dbReference type="ARBA" id="ARBA00046365"/>
    </source>
</evidence>
<feature type="region of interest" description="Disordered" evidence="6">
    <location>
        <begin position="184"/>
        <end position="213"/>
    </location>
</feature>
<accession>A0AAN9V7J6</accession>